<keyword evidence="9" id="KW-0560">Oxidoreductase</keyword>
<dbReference type="PANTHER" id="PTHR42784">
    <property type="entry name" value="PYRANOSE 2-OXIDASE"/>
    <property type="match status" value="1"/>
</dbReference>
<evidence type="ECO:0000256" key="11">
    <source>
        <dbReference type="ARBA" id="ARBA00031159"/>
    </source>
</evidence>
<dbReference type="Proteomes" id="UP000059188">
    <property type="component" value="Unassembled WGS sequence"/>
</dbReference>
<evidence type="ECO:0000256" key="5">
    <source>
        <dbReference type="ARBA" id="ARBA00013082"/>
    </source>
</evidence>
<evidence type="ECO:0000256" key="4">
    <source>
        <dbReference type="ARBA" id="ARBA00011881"/>
    </source>
</evidence>
<evidence type="ECO:0000256" key="7">
    <source>
        <dbReference type="ARBA" id="ARBA00022630"/>
    </source>
</evidence>
<evidence type="ECO:0000256" key="13">
    <source>
        <dbReference type="SAM" id="MobiDB-lite"/>
    </source>
</evidence>
<keyword evidence="17" id="KW-1185">Reference proteome</keyword>
<protein>
    <recommendedName>
        <fullName evidence="6">Pyranose 2-oxidase</fullName>
        <ecNumber evidence="5">1.1.3.10</ecNumber>
    </recommendedName>
    <alternativeName>
        <fullName evidence="11">FAD-oxidoreductase</fullName>
    </alternativeName>
    <alternativeName>
        <fullName evidence="10">Glucose 2-oxidase</fullName>
    </alternativeName>
    <alternativeName>
        <fullName evidence="12">Pyranose:oxygen 2-oxidoreductase</fullName>
    </alternativeName>
</protein>
<proteinExistence type="inferred from homology"/>
<name>A0A0B7FX87_THACB</name>
<dbReference type="InterPro" id="IPR051473">
    <property type="entry name" value="P2Ox-like"/>
</dbReference>
<organism evidence="16 17">
    <name type="scientific">Thanatephorus cucumeris (strain AG1-IB / isolate 7/3/14)</name>
    <name type="common">Lettuce bottom rot fungus</name>
    <name type="synonym">Rhizoctonia solani</name>
    <dbReference type="NCBI Taxonomy" id="1108050"/>
    <lineage>
        <taxon>Eukaryota</taxon>
        <taxon>Fungi</taxon>
        <taxon>Dikarya</taxon>
        <taxon>Basidiomycota</taxon>
        <taxon>Agaricomycotina</taxon>
        <taxon>Agaricomycetes</taxon>
        <taxon>Cantharellales</taxon>
        <taxon>Ceratobasidiaceae</taxon>
        <taxon>Rhizoctonia</taxon>
        <taxon>Rhizoctonia solani AG-1</taxon>
    </lineage>
</organism>
<evidence type="ECO:0000313" key="16">
    <source>
        <dbReference type="EMBL" id="CEL60843.1"/>
    </source>
</evidence>
<feature type="region of interest" description="Disordered" evidence="13">
    <location>
        <begin position="571"/>
        <end position="590"/>
    </location>
</feature>
<evidence type="ECO:0000256" key="2">
    <source>
        <dbReference type="ARBA" id="ARBA00001974"/>
    </source>
</evidence>
<comment type="catalytic activity">
    <reaction evidence="1">
        <text>D-glucose + O2 = 2-dehydro-D-glucose + H2O2</text>
        <dbReference type="Rhea" id="RHEA:10552"/>
        <dbReference type="ChEBI" id="CHEBI:4167"/>
        <dbReference type="ChEBI" id="CHEBI:15379"/>
        <dbReference type="ChEBI" id="CHEBI:16240"/>
        <dbReference type="ChEBI" id="CHEBI:16609"/>
        <dbReference type="EC" id="1.1.3.10"/>
    </reaction>
</comment>
<dbReference type="GO" id="GO:0050233">
    <property type="term" value="F:pyranose oxidase activity"/>
    <property type="evidence" value="ECO:0007669"/>
    <property type="project" value="UniProtKB-EC"/>
</dbReference>
<evidence type="ECO:0000313" key="17">
    <source>
        <dbReference type="Proteomes" id="UP000059188"/>
    </source>
</evidence>
<dbReference type="InterPro" id="IPR000172">
    <property type="entry name" value="GMC_OxRdtase_N"/>
</dbReference>
<dbReference type="AlphaFoldDB" id="A0A0B7FX87"/>
<keyword evidence="7" id="KW-0285">Flavoprotein</keyword>
<dbReference type="NCBIfam" id="TIGR02462">
    <property type="entry name" value="pyranose_ox"/>
    <property type="match status" value="1"/>
</dbReference>
<dbReference type="STRING" id="1108050.A0A0B7FX87"/>
<evidence type="ECO:0000259" key="15">
    <source>
        <dbReference type="Pfam" id="PF05199"/>
    </source>
</evidence>
<evidence type="ECO:0000256" key="6">
    <source>
        <dbReference type="ARBA" id="ARBA00016408"/>
    </source>
</evidence>
<evidence type="ECO:0000259" key="14">
    <source>
        <dbReference type="Pfam" id="PF00732"/>
    </source>
</evidence>
<dbReference type="EMBL" id="LN679104">
    <property type="protein sequence ID" value="CEL60843.1"/>
    <property type="molecule type" value="Genomic_DNA"/>
</dbReference>
<dbReference type="InterPro" id="IPR012814">
    <property type="entry name" value="P2OX"/>
</dbReference>
<evidence type="ECO:0000256" key="9">
    <source>
        <dbReference type="ARBA" id="ARBA00023002"/>
    </source>
</evidence>
<accession>A0A0B7FX87</accession>
<evidence type="ECO:0000256" key="8">
    <source>
        <dbReference type="ARBA" id="ARBA00022827"/>
    </source>
</evidence>
<dbReference type="SUPFAM" id="SSF54373">
    <property type="entry name" value="FAD-linked reductases, C-terminal domain"/>
    <property type="match status" value="1"/>
</dbReference>
<gene>
    <name evidence="16" type="ORF">RSOLAG1IB_04082</name>
</gene>
<dbReference type="SUPFAM" id="SSF51905">
    <property type="entry name" value="FAD/NAD(P)-binding domain"/>
    <property type="match status" value="1"/>
</dbReference>
<evidence type="ECO:0000256" key="12">
    <source>
        <dbReference type="ARBA" id="ARBA00031330"/>
    </source>
</evidence>
<reference evidence="16 17" key="1">
    <citation type="submission" date="2014-11" db="EMBL/GenBank/DDBJ databases">
        <authorList>
            <person name="Wibberg Daniel"/>
        </authorList>
    </citation>
    <scope>NUCLEOTIDE SEQUENCE [LARGE SCALE GENOMIC DNA]</scope>
    <source>
        <strain evidence="16">Rhizoctonia solani AG1-IB 7/3/14</strain>
    </source>
</reference>
<evidence type="ECO:0000256" key="3">
    <source>
        <dbReference type="ARBA" id="ARBA00010790"/>
    </source>
</evidence>
<comment type="cofactor">
    <cofactor evidence="2">
        <name>FAD</name>
        <dbReference type="ChEBI" id="CHEBI:57692"/>
    </cofactor>
</comment>
<comment type="subunit">
    <text evidence="4">Homotetramer.</text>
</comment>
<dbReference type="Pfam" id="PF05199">
    <property type="entry name" value="GMC_oxred_C"/>
    <property type="match status" value="1"/>
</dbReference>
<comment type="similarity">
    <text evidence="3">Belongs to the GMC oxidoreductase family.</text>
</comment>
<dbReference type="PANTHER" id="PTHR42784:SF1">
    <property type="entry name" value="PYRANOSE 2-OXIDASE"/>
    <property type="match status" value="1"/>
</dbReference>
<dbReference type="EC" id="1.1.3.10" evidence="5"/>
<dbReference type="Pfam" id="PF00732">
    <property type="entry name" value="GMC_oxred_N"/>
    <property type="match status" value="1"/>
</dbReference>
<dbReference type="GO" id="GO:0050660">
    <property type="term" value="F:flavin adenine dinucleotide binding"/>
    <property type="evidence" value="ECO:0007669"/>
    <property type="project" value="InterPro"/>
</dbReference>
<evidence type="ECO:0000256" key="10">
    <source>
        <dbReference type="ARBA" id="ARBA00030508"/>
    </source>
</evidence>
<sequence length="600" mass="67118">MSGTRPDPKVVTDYDVLIAGSGPIGSTFARVLLDKVPGVKICMIEMGAKDNPIHGRHHKNSIKYQKDIDSFVNVIKGALQPVSVPPAATYMPTLGATAWSPGGEKLVSSFNNPNQKPELNLPGCAVTRTVGGMATHWTCACPIPHPDEYKQCPLSKEEFLYLQKEAGGLLNVNLNEYDISVRHNLVKKILKERYKGEQEGNDLVTNLPLAVKRNPNRRYVTWSGSDTVLGPHSTDTDTEHFKLLDEHKLYGFIRQGTPEFDKLYMGTGKIQSAYVKDLRSDTYLSITAKYYIVACGAICTPQILWNSGFGSYPGGFVPEIPALGQYLTEQSISFCQVNLKREFIENIEKSPHLTPELQEKCRDHMKRHPEDPIHIPFEDPEPQLTMKYTEKTPWHTQIHRDAFSYGDVGPKADPRVIVDLRFFGKQEVEQTNYVEFSTEHTDIYGMPQATFYVTRNRTDAERDENMMLAMCEAAKCLGSYLPGSNPQFMAPGLALHITGTTRLGRTVEGQDPDKNTSVANEFSNVHGHENLFVGGNNVIPDSTACNPTRTSVSYAIKAARYIAKKLNPELPDDYLKRQNPPQGPVNKGDYFDETSGWYTY</sequence>
<evidence type="ECO:0000256" key="1">
    <source>
        <dbReference type="ARBA" id="ARBA00000827"/>
    </source>
</evidence>
<feature type="domain" description="Glucose-methanol-choline oxidoreductase C-terminal" evidence="15">
    <location>
        <begin position="432"/>
        <end position="553"/>
    </location>
</feature>
<dbReference type="Gene3D" id="3.50.50.60">
    <property type="entry name" value="FAD/NAD(P)-binding domain"/>
    <property type="match status" value="1"/>
</dbReference>
<dbReference type="InterPro" id="IPR036188">
    <property type="entry name" value="FAD/NAD-bd_sf"/>
</dbReference>
<dbReference type="OrthoDB" id="269227at2759"/>
<feature type="domain" description="Glucose-methanol-choline oxidoreductase N-terminal" evidence="14">
    <location>
        <begin position="268"/>
        <end position="325"/>
    </location>
</feature>
<dbReference type="InterPro" id="IPR007867">
    <property type="entry name" value="GMC_OxRtase_C"/>
</dbReference>
<keyword evidence="8" id="KW-0274">FAD</keyword>